<reference evidence="2" key="1">
    <citation type="journal article" date="2020" name="Nature">
        <title>Giant virus diversity and host interactions through global metagenomics.</title>
        <authorList>
            <person name="Schulz F."/>
            <person name="Roux S."/>
            <person name="Paez-Espino D."/>
            <person name="Jungbluth S."/>
            <person name="Walsh D.A."/>
            <person name="Denef V.J."/>
            <person name="McMahon K.D."/>
            <person name="Konstantinidis K.T."/>
            <person name="Eloe-Fadrosh E.A."/>
            <person name="Kyrpides N.C."/>
            <person name="Woyke T."/>
        </authorList>
    </citation>
    <scope>NUCLEOTIDE SEQUENCE</scope>
    <source>
        <strain evidence="2">GVMAG-M-3300023179-4</strain>
    </source>
</reference>
<accession>A0A6C0H0P7</accession>
<feature type="domain" description="Glutaredoxin" evidence="1">
    <location>
        <begin position="4"/>
        <end position="52"/>
    </location>
</feature>
<evidence type="ECO:0000259" key="1">
    <source>
        <dbReference type="Pfam" id="PF00462"/>
    </source>
</evidence>
<evidence type="ECO:0000313" key="2">
    <source>
        <dbReference type="EMBL" id="QHT73653.1"/>
    </source>
</evidence>
<organism evidence="2">
    <name type="scientific">viral metagenome</name>
    <dbReference type="NCBI Taxonomy" id="1070528"/>
    <lineage>
        <taxon>unclassified sequences</taxon>
        <taxon>metagenomes</taxon>
        <taxon>organismal metagenomes</taxon>
    </lineage>
</organism>
<dbReference type="EMBL" id="MN739831">
    <property type="protein sequence ID" value="QHT73653.1"/>
    <property type="molecule type" value="Genomic_DNA"/>
</dbReference>
<dbReference type="SUPFAM" id="SSF52833">
    <property type="entry name" value="Thioredoxin-like"/>
    <property type="match status" value="1"/>
</dbReference>
<name>A0A6C0H0P7_9ZZZZ</name>
<sequence>MLYIYSLEGCPYSIKSEKLLKPYKPTIIKVSSIEKEKYKIENKMNTFPQIFLVNENIKIKIGGLDDTVNLLDKIFKNNDISYSNEEKKLLINFFLNK</sequence>
<proteinExistence type="predicted"/>
<dbReference type="Pfam" id="PF00462">
    <property type="entry name" value="Glutaredoxin"/>
    <property type="match status" value="1"/>
</dbReference>
<dbReference type="Gene3D" id="3.40.30.10">
    <property type="entry name" value="Glutaredoxin"/>
    <property type="match status" value="1"/>
</dbReference>
<dbReference type="InterPro" id="IPR036249">
    <property type="entry name" value="Thioredoxin-like_sf"/>
</dbReference>
<protein>
    <recommendedName>
        <fullName evidence="1">Glutaredoxin domain-containing protein</fullName>
    </recommendedName>
</protein>
<dbReference type="InterPro" id="IPR002109">
    <property type="entry name" value="Glutaredoxin"/>
</dbReference>
<dbReference type="AlphaFoldDB" id="A0A6C0H0P7"/>